<evidence type="ECO:0000313" key="3">
    <source>
        <dbReference type="EMBL" id="MCX2563320.1"/>
    </source>
</evidence>
<protein>
    <submittedName>
        <fullName evidence="3">Gp138 family membrane-puncturing spike protein</fullName>
    </submittedName>
</protein>
<dbReference type="Pfam" id="PF18352">
    <property type="entry name" value="Gp138_N"/>
    <property type="match status" value="1"/>
</dbReference>
<dbReference type="Proteomes" id="UP001301152">
    <property type="component" value="Unassembled WGS sequence"/>
</dbReference>
<proteinExistence type="predicted"/>
<name>A0ABT3QDG3_9PROT</name>
<evidence type="ECO:0000256" key="1">
    <source>
        <dbReference type="SAM" id="MobiDB-lite"/>
    </source>
</evidence>
<dbReference type="Gene3D" id="2.40.50.230">
    <property type="entry name" value="Gp5 N-terminal domain"/>
    <property type="match status" value="1"/>
</dbReference>
<accession>A0ABT3QDG3</accession>
<dbReference type="RefSeq" id="WP_173559063.1">
    <property type="nucleotide sequence ID" value="NZ_JAPIUZ010000002.1"/>
</dbReference>
<evidence type="ECO:0000313" key="4">
    <source>
        <dbReference type="Proteomes" id="UP001301152"/>
    </source>
</evidence>
<organism evidence="3 4">
    <name type="scientific">Acetobacter thailandicus</name>
    <dbReference type="NCBI Taxonomy" id="1502842"/>
    <lineage>
        <taxon>Bacteria</taxon>
        <taxon>Pseudomonadati</taxon>
        <taxon>Pseudomonadota</taxon>
        <taxon>Alphaproteobacteria</taxon>
        <taxon>Acetobacterales</taxon>
        <taxon>Acetobacteraceae</taxon>
        <taxon>Acetobacter</taxon>
    </lineage>
</organism>
<dbReference type="EMBL" id="JAPIUZ010000002">
    <property type="protein sequence ID" value="MCX2563320.1"/>
    <property type="molecule type" value="Genomic_DNA"/>
</dbReference>
<reference evidence="3 4" key="1">
    <citation type="submission" date="2022-11" db="EMBL/GenBank/DDBJ databases">
        <title>Genome sequencing of Acetobacter type strain.</title>
        <authorList>
            <person name="Heo J."/>
            <person name="Lee D."/>
            <person name="Han B.-H."/>
            <person name="Hong S.-B."/>
            <person name="Kwon S.-W."/>
        </authorList>
    </citation>
    <scope>NUCLEOTIDE SEQUENCE [LARGE SCALE GENOMIC DNA]</scope>
    <source>
        <strain evidence="3 4">KACC 21253</strain>
    </source>
</reference>
<feature type="region of interest" description="Disordered" evidence="1">
    <location>
        <begin position="208"/>
        <end position="228"/>
    </location>
</feature>
<dbReference type="InterPro" id="IPR041599">
    <property type="entry name" value="Gp138_N"/>
</dbReference>
<feature type="domain" description="Phage protein Gp138 N-terminal" evidence="2">
    <location>
        <begin position="32"/>
        <end position="135"/>
    </location>
</feature>
<gene>
    <name evidence="3" type="ORF">OQ497_05000</name>
</gene>
<evidence type="ECO:0000259" key="2">
    <source>
        <dbReference type="Pfam" id="PF18352"/>
    </source>
</evidence>
<keyword evidence="4" id="KW-1185">Reference proteome</keyword>
<sequence length="228" mass="24141">MSTIDIRERYNDHQENTRVAEDALQSRIWTMLPGVIVSFTAADGAPIASVKLAVKGYDSANDGSRSFHDLPTLPHCPVVFPRGGGCSLTFPVNAGDECMVLFSSRSIDEWWQSGIGQPPFDYRQHDLSDGLCFVGLTSKARPLANISTAAAQLRSDDGTTLIELNASSKEVRIVATGGITLDGPVNITGAVTTESTITAQGDVKAGSISLTSHEHPVTEAPGTTGTPQ</sequence>
<comment type="caution">
    <text evidence="3">The sequence shown here is derived from an EMBL/GenBank/DDBJ whole genome shotgun (WGS) entry which is preliminary data.</text>
</comment>
<dbReference type="InterPro" id="IPR037026">
    <property type="entry name" value="Vgr_OB-fold_dom_sf"/>
</dbReference>